<dbReference type="AlphaFoldDB" id="T1B7R3"/>
<dbReference type="PROSITE" id="PS50994">
    <property type="entry name" value="INTEGRASE"/>
    <property type="match status" value="1"/>
</dbReference>
<name>T1B7R3_9ZZZZ</name>
<feature type="non-terminal residue" evidence="2">
    <location>
        <position position="258"/>
    </location>
</feature>
<accession>T1B7R3</accession>
<dbReference type="EMBL" id="AUZY01003495">
    <property type="protein sequence ID" value="EQD68981.1"/>
    <property type="molecule type" value="Genomic_DNA"/>
</dbReference>
<reference evidence="2" key="1">
    <citation type="submission" date="2013-08" db="EMBL/GenBank/DDBJ databases">
        <authorList>
            <person name="Mendez C."/>
            <person name="Richter M."/>
            <person name="Ferrer M."/>
            <person name="Sanchez J."/>
        </authorList>
    </citation>
    <scope>NUCLEOTIDE SEQUENCE</scope>
</reference>
<dbReference type="InterPro" id="IPR001584">
    <property type="entry name" value="Integrase_cat-core"/>
</dbReference>
<reference evidence="2" key="2">
    <citation type="journal article" date="2014" name="ISME J.">
        <title>Microbial stratification in low pH oxic and suboxic macroscopic growths along an acid mine drainage.</title>
        <authorList>
            <person name="Mendez-Garcia C."/>
            <person name="Mesa V."/>
            <person name="Sprenger R.R."/>
            <person name="Richter M."/>
            <person name="Diez M.S."/>
            <person name="Solano J."/>
            <person name="Bargiela R."/>
            <person name="Golyshina O.V."/>
            <person name="Manteca A."/>
            <person name="Ramos J.L."/>
            <person name="Gallego J.R."/>
            <person name="Llorente I."/>
            <person name="Martins Dos Santos V.A."/>
            <person name="Jensen O.N."/>
            <person name="Pelaez A.I."/>
            <person name="Sanchez J."/>
            <person name="Ferrer M."/>
        </authorList>
    </citation>
    <scope>NUCLEOTIDE SEQUENCE</scope>
</reference>
<gene>
    <name evidence="2" type="ORF">B1B_05517</name>
</gene>
<dbReference type="GO" id="GO:0015074">
    <property type="term" value="P:DNA integration"/>
    <property type="evidence" value="ECO:0007669"/>
    <property type="project" value="InterPro"/>
</dbReference>
<comment type="caution">
    <text evidence="2">The sequence shown here is derived from an EMBL/GenBank/DDBJ whole genome shotgun (WGS) entry which is preliminary data.</text>
</comment>
<protein>
    <recommendedName>
        <fullName evidence="1">Integrase catalytic domain-containing protein</fullName>
    </recommendedName>
</protein>
<proteinExistence type="predicted"/>
<dbReference type="PANTHER" id="PTHR35004">
    <property type="entry name" value="TRANSPOSASE RV3428C-RELATED"/>
    <property type="match status" value="1"/>
</dbReference>
<evidence type="ECO:0000313" key="2">
    <source>
        <dbReference type="EMBL" id="EQD68981.1"/>
    </source>
</evidence>
<organism evidence="2">
    <name type="scientific">mine drainage metagenome</name>
    <dbReference type="NCBI Taxonomy" id="410659"/>
    <lineage>
        <taxon>unclassified sequences</taxon>
        <taxon>metagenomes</taxon>
        <taxon>ecological metagenomes</taxon>
    </lineage>
</organism>
<sequence>MLSQSQRAAILEMHAQKQSSRVIARMLKVSRWSVREVLRLGTTEVPALERAEICEPYRQQILELLPRCKGNLVRVLEELTASGVTLSYSALTAFCRRHGIGQTPKVAAGQYVFPPGSELQHDTSPHKVEVAGKFYKAQTASAVLCYSRMLFFQIYPTFTRFDCKVFLTEALRYLGGSPRRVEIDNTHVVVLRGTGRAMVPVPEMAAFAERYGFQFAAHELGDANRSAHVERQFDHIENNFLAGRSFASWLEMNQQARE</sequence>
<evidence type="ECO:0000259" key="1">
    <source>
        <dbReference type="PROSITE" id="PS50994"/>
    </source>
</evidence>
<dbReference type="PANTHER" id="PTHR35004:SF7">
    <property type="entry name" value="INTEGRASE PROTEIN"/>
    <property type="match status" value="1"/>
</dbReference>
<feature type="domain" description="Integrase catalytic" evidence="1">
    <location>
        <begin position="111"/>
        <end position="258"/>
    </location>
</feature>